<keyword evidence="2 7" id="KW-0812">Transmembrane</keyword>
<feature type="transmembrane region" description="Helical" evidence="7">
    <location>
        <begin position="131"/>
        <end position="153"/>
    </location>
</feature>
<evidence type="ECO:0000256" key="6">
    <source>
        <dbReference type="SAM" id="MobiDB-lite"/>
    </source>
</evidence>
<dbReference type="EMBL" id="PTQR01000005">
    <property type="protein sequence ID" value="TKX27300.1"/>
    <property type="molecule type" value="Genomic_DNA"/>
</dbReference>
<feature type="transmembrane region" description="Helical" evidence="7">
    <location>
        <begin position="52"/>
        <end position="77"/>
    </location>
</feature>
<feature type="transmembrane region" description="Helical" evidence="7">
    <location>
        <begin position="217"/>
        <end position="237"/>
    </location>
</feature>
<evidence type="ECO:0000313" key="10">
    <source>
        <dbReference type="Proteomes" id="UP000308133"/>
    </source>
</evidence>
<name>A0A4U7BBX2_9PEZI</name>
<protein>
    <recommendedName>
        <fullName evidence="8">Rhodopsin domain-containing protein</fullName>
    </recommendedName>
</protein>
<organism evidence="9 10">
    <name type="scientific">Elsinoe australis</name>
    <dbReference type="NCBI Taxonomy" id="40998"/>
    <lineage>
        <taxon>Eukaryota</taxon>
        <taxon>Fungi</taxon>
        <taxon>Dikarya</taxon>
        <taxon>Ascomycota</taxon>
        <taxon>Pezizomycotina</taxon>
        <taxon>Dothideomycetes</taxon>
        <taxon>Dothideomycetidae</taxon>
        <taxon>Myriangiales</taxon>
        <taxon>Elsinoaceae</taxon>
        <taxon>Elsinoe</taxon>
    </lineage>
</organism>
<evidence type="ECO:0000256" key="4">
    <source>
        <dbReference type="ARBA" id="ARBA00023136"/>
    </source>
</evidence>
<evidence type="ECO:0000259" key="8">
    <source>
        <dbReference type="Pfam" id="PF20684"/>
    </source>
</evidence>
<evidence type="ECO:0000256" key="3">
    <source>
        <dbReference type="ARBA" id="ARBA00022989"/>
    </source>
</evidence>
<dbReference type="AlphaFoldDB" id="A0A4U7BBX2"/>
<proteinExistence type="inferred from homology"/>
<feature type="domain" description="Rhodopsin" evidence="8">
    <location>
        <begin position="36"/>
        <end position="279"/>
    </location>
</feature>
<keyword evidence="3 7" id="KW-1133">Transmembrane helix</keyword>
<sequence length="448" mass="49247">MDSGSRPLKASYGGRGPKLVLLSWVFFTIGVVAVILRVYTTLFIVRRPRWDLYFTLMATALAITAQPFIVLASYKGVGNAVQNVAPPDLADMLYWQWWYYIFCITSTIFSKLAVASIILQIQGKTFHVMRYILYGVMTVTVILGFLIAGAIFAQCSPVSDLWLTDPNTNPNCKGVDLVLVGGTVQGSFSAFGDFFLAIYPAIIFWKLQMSWRRRLGICVLFLGGVVSAIGAILKTVYVLGLKTSTNPTGATADLMTWAHIEIWLIITFGTLPPLRPLFVKVFKVVSTHMSDLSYGRKSRQTNSSAGFYELSKGSVSKRTSRQMDIECAGNANAAPGNKHVRGETWMEPTSSEEDMLASTRGQSQVQSVVIDHGAAEEQRDVVAALGSAPIGIPRPLPGRVIAQARPVHVREYPGIRVDRDFQVHSSDRRAGSRSPGVGGEKWMKQLGR</sequence>
<evidence type="ECO:0000256" key="5">
    <source>
        <dbReference type="ARBA" id="ARBA00038359"/>
    </source>
</evidence>
<gene>
    <name evidence="9" type="ORF">C1H76_0424</name>
</gene>
<dbReference type="InterPro" id="IPR052337">
    <property type="entry name" value="SAT4-like"/>
</dbReference>
<keyword evidence="4 7" id="KW-0472">Membrane</keyword>
<dbReference type="InterPro" id="IPR049326">
    <property type="entry name" value="Rhodopsin_dom_fungi"/>
</dbReference>
<comment type="subcellular location">
    <subcellularLocation>
        <location evidence="1">Membrane</location>
        <topology evidence="1">Multi-pass membrane protein</topology>
    </subcellularLocation>
</comment>
<dbReference type="PANTHER" id="PTHR33048">
    <property type="entry name" value="PTH11-LIKE INTEGRAL MEMBRANE PROTEIN (AFU_ORTHOLOGUE AFUA_5G11245)"/>
    <property type="match status" value="1"/>
</dbReference>
<feature type="region of interest" description="Disordered" evidence="6">
    <location>
        <begin position="423"/>
        <end position="448"/>
    </location>
</feature>
<evidence type="ECO:0000256" key="1">
    <source>
        <dbReference type="ARBA" id="ARBA00004141"/>
    </source>
</evidence>
<feature type="transmembrane region" description="Helical" evidence="7">
    <location>
        <begin position="20"/>
        <end position="40"/>
    </location>
</feature>
<dbReference type="Pfam" id="PF20684">
    <property type="entry name" value="Fung_rhodopsin"/>
    <property type="match status" value="1"/>
</dbReference>
<dbReference type="PANTHER" id="PTHR33048:SF165">
    <property type="entry name" value="INTEGRAL MEMBRANE PROTEIN"/>
    <property type="match status" value="1"/>
</dbReference>
<feature type="transmembrane region" description="Helical" evidence="7">
    <location>
        <begin position="97"/>
        <end position="119"/>
    </location>
</feature>
<evidence type="ECO:0000256" key="2">
    <source>
        <dbReference type="ARBA" id="ARBA00022692"/>
    </source>
</evidence>
<feature type="transmembrane region" description="Helical" evidence="7">
    <location>
        <begin position="257"/>
        <end position="274"/>
    </location>
</feature>
<evidence type="ECO:0000313" key="9">
    <source>
        <dbReference type="EMBL" id="TKX27300.1"/>
    </source>
</evidence>
<feature type="transmembrane region" description="Helical" evidence="7">
    <location>
        <begin position="186"/>
        <end position="205"/>
    </location>
</feature>
<dbReference type="GO" id="GO:0016020">
    <property type="term" value="C:membrane"/>
    <property type="evidence" value="ECO:0007669"/>
    <property type="project" value="UniProtKB-SubCell"/>
</dbReference>
<comment type="similarity">
    <text evidence="5">Belongs to the SAT4 family.</text>
</comment>
<comment type="caution">
    <text evidence="9">The sequence shown here is derived from an EMBL/GenBank/DDBJ whole genome shotgun (WGS) entry which is preliminary data.</text>
</comment>
<reference evidence="9 10" key="1">
    <citation type="submission" date="2018-02" db="EMBL/GenBank/DDBJ databases">
        <title>Draft genome sequences of Elsinoe sp., causing black scab on jojoba.</title>
        <authorList>
            <person name="Stodart B."/>
            <person name="Jeffress S."/>
            <person name="Ash G."/>
            <person name="Arun Chinnappa K."/>
        </authorList>
    </citation>
    <scope>NUCLEOTIDE SEQUENCE [LARGE SCALE GENOMIC DNA]</scope>
    <source>
        <strain evidence="9 10">Hillstone_2</strain>
    </source>
</reference>
<evidence type="ECO:0000256" key="7">
    <source>
        <dbReference type="SAM" id="Phobius"/>
    </source>
</evidence>
<dbReference type="Proteomes" id="UP000308133">
    <property type="component" value="Unassembled WGS sequence"/>
</dbReference>
<accession>A0A4U7BBX2</accession>